<dbReference type="RefSeq" id="WP_233395344.1">
    <property type="nucleotide sequence ID" value="NZ_JAJTWT010000021.1"/>
</dbReference>
<dbReference type="InterPro" id="IPR050356">
    <property type="entry name" value="SulA_CellDiv_inhibitor"/>
</dbReference>
<dbReference type="Proteomes" id="UP001201463">
    <property type="component" value="Unassembled WGS sequence"/>
</dbReference>
<gene>
    <name evidence="2" type="ORF">LXT12_25995</name>
</gene>
<dbReference type="CDD" id="cd03468">
    <property type="entry name" value="PolY_like"/>
    <property type="match status" value="1"/>
</dbReference>
<protein>
    <submittedName>
        <fullName evidence="2">DNA polymerase Y family protein</fullName>
    </submittedName>
</protein>
<proteinExistence type="predicted"/>
<accession>A0ABS8XU02</accession>
<dbReference type="PANTHER" id="PTHR35369">
    <property type="entry name" value="BLR3025 PROTEIN-RELATED"/>
    <property type="match status" value="1"/>
</dbReference>
<dbReference type="PANTHER" id="PTHR35369:SF2">
    <property type="entry name" value="BLR3025 PROTEIN"/>
    <property type="match status" value="1"/>
</dbReference>
<reference evidence="2 3" key="1">
    <citation type="submission" date="2021-12" db="EMBL/GenBank/DDBJ databases">
        <title>Genome seq of p7.</title>
        <authorList>
            <person name="Seo T."/>
        </authorList>
    </citation>
    <scope>NUCLEOTIDE SEQUENCE [LARGE SCALE GENOMIC DNA]</scope>
    <source>
        <strain evidence="2 3">P7</strain>
    </source>
</reference>
<keyword evidence="3" id="KW-1185">Reference proteome</keyword>
<dbReference type="EMBL" id="JAJTWT010000021">
    <property type="protein sequence ID" value="MCE4540690.1"/>
    <property type="molecule type" value="Genomic_DNA"/>
</dbReference>
<name>A0ABS8XU02_9BURK</name>
<evidence type="ECO:0000313" key="3">
    <source>
        <dbReference type="Proteomes" id="UP001201463"/>
    </source>
</evidence>
<sequence length="438" mass="48758">MLWSALLLPPCASDPNTPLPPSLDALRAVAVWALQFTPRVTLSEDAVLMEVEASTRLFGGKRALRDRVVTEAAELGVQKVAWASTSLAAHALARCNIENGFKRPLAELLDRLPMESLSAVRPHATTLAQTGCRTLGDLRALPRAGLARRFGRELRQALDRAYGHEPEAHEWEVLPDTFRARLELPFRVEHAPALLQGARRLLVQMCGWLAARHAGTTAFTLHWWHDSMRTRDAGSGGQLTVGTADPTRDVEHLCRLLAEHLAKLQLLAPVGDLELTADEVHDQGDANLSLLPDTVHEGEAAHLTLERMAARLGPDAIKRCRVHEDHRQEWMAHWQPAADPLPRRPAASTELPQPTWALREPLKLAVRNHRPVYQGELQLLAGPQRIEAGWWDRDEDAGTGRLVVRDYWVAESKHAGLLWVFQIKLGDSVAWYLHGIFG</sequence>
<evidence type="ECO:0000313" key="2">
    <source>
        <dbReference type="EMBL" id="MCE4540690.1"/>
    </source>
</evidence>
<keyword evidence="1" id="KW-0227">DNA damage</keyword>
<dbReference type="SUPFAM" id="SSF56672">
    <property type="entry name" value="DNA/RNA polymerases"/>
    <property type="match status" value="1"/>
</dbReference>
<organism evidence="2 3">
    <name type="scientific">Pelomonas caseinilytica</name>
    <dbReference type="NCBI Taxonomy" id="2906763"/>
    <lineage>
        <taxon>Bacteria</taxon>
        <taxon>Pseudomonadati</taxon>
        <taxon>Pseudomonadota</taxon>
        <taxon>Betaproteobacteria</taxon>
        <taxon>Burkholderiales</taxon>
        <taxon>Sphaerotilaceae</taxon>
        <taxon>Roseateles</taxon>
    </lineage>
</organism>
<comment type="caution">
    <text evidence="2">The sequence shown here is derived from an EMBL/GenBank/DDBJ whole genome shotgun (WGS) entry which is preliminary data.</text>
</comment>
<evidence type="ECO:0000256" key="1">
    <source>
        <dbReference type="ARBA" id="ARBA00022763"/>
    </source>
</evidence>
<dbReference type="InterPro" id="IPR043502">
    <property type="entry name" value="DNA/RNA_pol_sf"/>
</dbReference>